<evidence type="ECO:0000256" key="2">
    <source>
        <dbReference type="ARBA" id="ARBA00023002"/>
    </source>
</evidence>
<dbReference type="OrthoDB" id="9796652at2"/>
<evidence type="ECO:0000313" key="6">
    <source>
        <dbReference type="Proteomes" id="UP000199144"/>
    </source>
</evidence>
<dbReference type="FunFam" id="3.40.50.720:FF:000084">
    <property type="entry name" value="Short-chain dehydrogenase reductase"/>
    <property type="match status" value="1"/>
</dbReference>
<dbReference type="EMBL" id="FOTQ01000011">
    <property type="protein sequence ID" value="SFM63585.1"/>
    <property type="molecule type" value="Genomic_DNA"/>
</dbReference>
<dbReference type="RefSeq" id="WP_093096213.1">
    <property type="nucleotide sequence ID" value="NZ_FOTQ01000011.1"/>
</dbReference>
<evidence type="ECO:0000259" key="4">
    <source>
        <dbReference type="SMART" id="SM00822"/>
    </source>
</evidence>
<keyword evidence="6" id="KW-1185">Reference proteome</keyword>
<dbReference type="InterPro" id="IPR057326">
    <property type="entry name" value="KR_dom"/>
</dbReference>
<proteinExistence type="inferred from homology"/>
<comment type="similarity">
    <text evidence="1 3">Belongs to the short-chain dehydrogenases/reductases (SDR) family.</text>
</comment>
<dbReference type="Proteomes" id="UP000199144">
    <property type="component" value="Unassembled WGS sequence"/>
</dbReference>
<dbReference type="InterPro" id="IPR020904">
    <property type="entry name" value="Sc_DH/Rdtase_CS"/>
</dbReference>
<feature type="domain" description="Ketoreductase" evidence="4">
    <location>
        <begin position="11"/>
        <end position="181"/>
    </location>
</feature>
<dbReference type="Pfam" id="PF00106">
    <property type="entry name" value="adh_short"/>
    <property type="match status" value="1"/>
</dbReference>
<dbReference type="PANTHER" id="PTHR42760">
    <property type="entry name" value="SHORT-CHAIN DEHYDROGENASES/REDUCTASES FAMILY MEMBER"/>
    <property type="match status" value="1"/>
</dbReference>
<dbReference type="PANTHER" id="PTHR42760:SF5">
    <property type="entry name" value="2-DEHYDRO-3-DEOXY-D-GLUCONATE 5-DEHYDROGENASE"/>
    <property type="match status" value="1"/>
</dbReference>
<organism evidence="5 6">
    <name type="scientific">Shimia aestuarii</name>
    <dbReference type="NCBI Taxonomy" id="254406"/>
    <lineage>
        <taxon>Bacteria</taxon>
        <taxon>Pseudomonadati</taxon>
        <taxon>Pseudomonadota</taxon>
        <taxon>Alphaproteobacteria</taxon>
        <taxon>Rhodobacterales</taxon>
        <taxon>Roseobacteraceae</taxon>
    </lineage>
</organism>
<name>A0A1I4SGI2_9RHOB</name>
<accession>A0A1I4SGI2</accession>
<dbReference type="Gene3D" id="3.40.50.720">
    <property type="entry name" value="NAD(P)-binding Rossmann-like Domain"/>
    <property type="match status" value="1"/>
</dbReference>
<keyword evidence="2" id="KW-0560">Oxidoreductase</keyword>
<dbReference type="GO" id="GO:0016616">
    <property type="term" value="F:oxidoreductase activity, acting on the CH-OH group of donors, NAD or NADP as acceptor"/>
    <property type="evidence" value="ECO:0007669"/>
    <property type="project" value="TreeGrafter"/>
</dbReference>
<dbReference type="InterPro" id="IPR002347">
    <property type="entry name" value="SDR_fam"/>
</dbReference>
<reference evidence="5 6" key="1">
    <citation type="submission" date="2016-10" db="EMBL/GenBank/DDBJ databases">
        <authorList>
            <person name="de Groot N.N."/>
        </authorList>
    </citation>
    <scope>NUCLEOTIDE SEQUENCE [LARGE SCALE GENOMIC DNA]</scope>
    <source>
        <strain evidence="5 6">DSM 15283</strain>
    </source>
</reference>
<sequence length="199" mass="20726">MPGPAIDLSGKTALVTGASRGIGRAIALVLAQCGARVIGVGTSIERDDQGPEAEIAAAGGVFRGLSCDLADRDQIDAMIARLDAEDTQVDILINNAGIIRREEAANHSLEDWDAVMAVNLDAVFHLTRAFGQRMLERGHGKIVNVASVLSFQGGILVPGYAASKGAVAQLTRAFANEWAARGVNVNAVAPGDLSQTLCH</sequence>
<dbReference type="PRINTS" id="PR00081">
    <property type="entry name" value="GDHRDH"/>
</dbReference>
<evidence type="ECO:0000256" key="1">
    <source>
        <dbReference type="ARBA" id="ARBA00006484"/>
    </source>
</evidence>
<dbReference type="SMART" id="SM00822">
    <property type="entry name" value="PKS_KR"/>
    <property type="match status" value="1"/>
</dbReference>
<protein>
    <submittedName>
        <fullName evidence="5">2-deoxy-D-gluconate 3-dehydrogenase</fullName>
    </submittedName>
</protein>
<dbReference type="AlphaFoldDB" id="A0A1I4SGI2"/>
<dbReference type="InterPro" id="IPR036291">
    <property type="entry name" value="NAD(P)-bd_dom_sf"/>
</dbReference>
<gene>
    <name evidence="5" type="ORF">SAMN04488042_1115</name>
</gene>
<evidence type="ECO:0000313" key="5">
    <source>
        <dbReference type="EMBL" id="SFM63585.1"/>
    </source>
</evidence>
<dbReference type="SUPFAM" id="SSF51735">
    <property type="entry name" value="NAD(P)-binding Rossmann-fold domains"/>
    <property type="match status" value="1"/>
</dbReference>
<dbReference type="PRINTS" id="PR00080">
    <property type="entry name" value="SDRFAMILY"/>
</dbReference>
<dbReference type="STRING" id="254406.SAMN04488042_1115"/>
<evidence type="ECO:0000256" key="3">
    <source>
        <dbReference type="RuleBase" id="RU000363"/>
    </source>
</evidence>
<dbReference type="PROSITE" id="PS00061">
    <property type="entry name" value="ADH_SHORT"/>
    <property type="match status" value="1"/>
</dbReference>